<dbReference type="EC" id="2.4.1.16" evidence="2"/>
<feature type="transmembrane region" description="Helical" evidence="11">
    <location>
        <begin position="643"/>
        <end position="662"/>
    </location>
</feature>
<organism evidence="15 16">
    <name type="scientific">Branchiostoma floridae</name>
    <name type="common">Florida lancelet</name>
    <name type="synonym">Amphioxus</name>
    <dbReference type="NCBI Taxonomy" id="7739"/>
    <lineage>
        <taxon>Eukaryota</taxon>
        <taxon>Metazoa</taxon>
        <taxon>Chordata</taxon>
        <taxon>Cephalochordata</taxon>
        <taxon>Leptocardii</taxon>
        <taxon>Amphioxiformes</taxon>
        <taxon>Branchiostomatidae</taxon>
        <taxon>Branchiostoma</taxon>
    </lineage>
</organism>
<feature type="transmembrane region" description="Helical" evidence="11">
    <location>
        <begin position="1515"/>
        <end position="1534"/>
    </location>
</feature>
<feature type="signal peptide" evidence="12">
    <location>
        <begin position="1"/>
        <end position="18"/>
    </location>
</feature>
<feature type="transmembrane region" description="Helical" evidence="11">
    <location>
        <begin position="1383"/>
        <end position="1406"/>
    </location>
</feature>
<evidence type="ECO:0000256" key="3">
    <source>
        <dbReference type="ARBA" id="ARBA00022676"/>
    </source>
</evidence>
<keyword evidence="6 11" id="KW-1133">Transmembrane helix</keyword>
<dbReference type="PROSITE" id="PS50022">
    <property type="entry name" value="FA58C_3"/>
    <property type="match status" value="1"/>
</dbReference>
<dbReference type="SUPFAM" id="SSF49785">
    <property type="entry name" value="Galactose-binding domain-like"/>
    <property type="match status" value="1"/>
</dbReference>
<dbReference type="InterPro" id="IPR001579">
    <property type="entry name" value="Glyco_hydro_18_chit_AS"/>
</dbReference>
<comment type="subcellular location">
    <subcellularLocation>
        <location evidence="1">Membrane</location>
        <topology evidence="1">Multi-pass membrane protein</topology>
    </subcellularLocation>
</comment>
<dbReference type="InterPro" id="IPR004835">
    <property type="entry name" value="Chitin_synth"/>
</dbReference>
<feature type="domain" description="GH18" evidence="14">
    <location>
        <begin position="20"/>
        <end position="357"/>
    </location>
</feature>
<dbReference type="GO" id="GO:0016020">
    <property type="term" value="C:membrane"/>
    <property type="evidence" value="ECO:0007669"/>
    <property type="project" value="UniProtKB-SubCell"/>
</dbReference>
<evidence type="ECO:0000256" key="6">
    <source>
        <dbReference type="ARBA" id="ARBA00022989"/>
    </source>
</evidence>
<dbReference type="InterPro" id="IPR011583">
    <property type="entry name" value="Chitinase_II/V-like_cat"/>
</dbReference>
<feature type="transmembrane region" description="Helical" evidence="11">
    <location>
        <begin position="1418"/>
        <end position="1438"/>
    </location>
</feature>
<dbReference type="GO" id="GO:0006032">
    <property type="term" value="P:chitin catabolic process"/>
    <property type="evidence" value="ECO:0007669"/>
    <property type="project" value="UniProtKB-ARBA"/>
</dbReference>
<keyword evidence="8 9" id="KW-0326">Glycosidase</keyword>
<keyword evidence="12" id="KW-0732">Signal</keyword>
<dbReference type="PANTHER" id="PTHR22914:SF41">
    <property type="entry name" value="CHITIN SYNTHASE 7"/>
    <property type="match status" value="1"/>
</dbReference>
<dbReference type="Pfam" id="PF00754">
    <property type="entry name" value="F5_F8_type_C"/>
    <property type="match status" value="1"/>
</dbReference>
<feature type="transmembrane region" description="Helical" evidence="11">
    <location>
        <begin position="791"/>
        <end position="812"/>
    </location>
</feature>
<evidence type="ECO:0000259" key="13">
    <source>
        <dbReference type="PROSITE" id="PS50022"/>
    </source>
</evidence>
<reference evidence="15" key="1">
    <citation type="journal article" date="2020" name="Nat. Ecol. Evol.">
        <title>Deeply conserved synteny resolves early events in vertebrate evolution.</title>
        <authorList>
            <person name="Simakov O."/>
            <person name="Marletaz F."/>
            <person name="Yue J.X."/>
            <person name="O'Connell B."/>
            <person name="Jenkins J."/>
            <person name="Brandt A."/>
            <person name="Calef R."/>
            <person name="Tung C.H."/>
            <person name="Huang T.K."/>
            <person name="Schmutz J."/>
            <person name="Satoh N."/>
            <person name="Yu J.K."/>
            <person name="Putnam N.H."/>
            <person name="Green R.E."/>
            <person name="Rokhsar D.S."/>
        </authorList>
    </citation>
    <scope>NUCLEOTIDE SEQUENCE [LARGE SCALE GENOMIC DNA]</scope>
    <source>
        <strain evidence="15">S238N-H82</strain>
    </source>
</reference>
<dbReference type="Gene3D" id="2.60.120.260">
    <property type="entry name" value="Galactose-binding domain-like"/>
    <property type="match status" value="1"/>
</dbReference>
<feature type="transmembrane region" description="Helical" evidence="11">
    <location>
        <begin position="710"/>
        <end position="733"/>
    </location>
</feature>
<feature type="transmembrane region" description="Helical" evidence="11">
    <location>
        <begin position="824"/>
        <end position="848"/>
    </location>
</feature>
<sequence>MGILAFLFLLTAVQAAVAEYRMVCYYTNWAQYRKPPWNYVPENVDPNLCTHVIYAFANMEDNRLKPLEWNDEDLTSTKGMYSRLMDRLKSTRGVTPKALLAVGGWNFGTQPFKNMTSSAANRKTFVQTSVSFLRRHGFDGLDLDWEYPEADDKENFILLVKELREYFESEEVQMGTEKLLLTAAVSAGMKRIDAGYNVSGLARYLDFINLMTYDLSPDNATGTWHNSLLRAPPNVTGYEATLNTIWAVEKWIREGATPSKLVLGIPLYGNSFICELLSNGGVRFWDQKNNALYMYKDNYWAAYDDEMTIQMKVEWLKNRGLGGAMVWALDFDDFRGSTCSTKPNPLLRTINKALERNVPEEKPETSHTSWDGGIGRDVITIIVVRTVVFVALALLFVMVFTFRSMMKIGRQQRTAKKEREEMANRNGSIVNADEATGKEDKQQNKISPSIFKILVSVIFLLGSLFCVGAGKVSIISISGCLTEAGLENYTSSSSSRNLTLVQPCEDEFPETIVNMILLMLVIPYGITFLGCLWSTGLKHNHPWPTGKAILVGLASSTAEVFGLSLFILKVFNSVNGLTGVLFMNSIYIVQIIYQFIYEVYKMIWPHRTGERDPSWKWMVAFMVASVLSLGGLTMTTYGAKDNAGWWMGLISTLLVSFAWSPVIQKQQTILNVDVNTNIWSLYSGDGKDRLSWSREEKALTNMQEDDGMKLSLLTSLWKVLLTPATASLFVWYFEIGDVSVMWSLESWTNITSDHPAFDEMMINISCGLGGYLLSVIACSTSTYNIGFALPLLLGSIDAVVLVFITPVCETFLPSSACFIEENSFSFCLAISAALALYVAQVIAVWSLLAQSPSGILEKRSQIFLLPGYNSFFLEQWLVLSRKTKFNSRKQFLRWNKNLRNACVYVCSTMYHESEKEMEQLLISLQGIANDLQDEGQRHFESYIFFDGGCKDGQPTSWALQLMALIEKIVAPEKEDNAMLGNKWNTPYGLQFSWTIGLKKMPLNVHLKDKSKVKAGKRWSQVMYMSYILDFSANSSPLGMSSGAILNDEITASSPKKGMLNFDRNGPHRARLNGSTFWKPDKTDPKPYIMIDFGEPMSVTGLLMQVEQSYGQSVPRFQLRYMESSNPLKRRDTLRLSDDDWIRYRDSTDGPIKTFTVSEDGIEEPVKILLKQPIKTRFLRIYPTKCHGMRFEVLGHPLNDRLANTYILMTDGDVKFKSEAVRSLLDIVVQNPSVGAVCARTHPIGSGPVAWYQIFDYAIAHWLGKTANNMMGTVLCCPGCFSVYRANAVRDGLSEYSSHVKEANDFLVKDMGEDRWFCTLLIKHGWTLEYSAMTEDFTYCPETFEELFKQRRRWLLSSLVNPIIIAQIWKTIVANNRNFSRPFLLYQILLIVSSIVTPGTCLILVAGGVELAFGLSLEISMIVLSLATVAYGVVCLYAQQNTQLKVAKLLAAAFFVAMFALSLGCAIAVFQDLQLQLTDRSGIPSVDILIIFSFVGIYIVTAILHPAEFSCVVYGFLYLLCLPTTCVLLPIYSICNLNDRSWGTRETTKEENVDQIANGSSKMTNTVSQGTPQGDKQQQFFNSNKRSDLSPENENHEQLSFGAEPNGQANGWVNGEIKHKVDDADSRFLEYSFWKRLVDKTLDPKKDSGLKTNTQDLKEKLLQLRNAWVVVFFVTNAMWLTLIFILKSYTHMEVLMMSPLTLTYLLVFGVVLGVQFLSMVVHRGWTLVHMLARIPNPWETPGSDVSPKISGNPAPATMAMSLHTVDEEIGEENGYFNESYGEETTMTEF</sequence>
<feature type="chain" id="PRO_5039903360" description="chitin synthase" evidence="12">
    <location>
        <begin position="19"/>
        <end position="1788"/>
    </location>
</feature>
<dbReference type="GO" id="GO:0005975">
    <property type="term" value="P:carbohydrate metabolic process"/>
    <property type="evidence" value="ECO:0007669"/>
    <property type="project" value="InterPro"/>
</dbReference>
<evidence type="ECO:0000256" key="8">
    <source>
        <dbReference type="ARBA" id="ARBA00023295"/>
    </source>
</evidence>
<evidence type="ECO:0000313" key="16">
    <source>
        <dbReference type="RefSeq" id="XP_035684218.1"/>
    </source>
</evidence>
<dbReference type="SUPFAM" id="SSF53448">
    <property type="entry name" value="Nucleotide-diphospho-sugar transferases"/>
    <property type="match status" value="1"/>
</dbReference>
<evidence type="ECO:0000256" key="11">
    <source>
        <dbReference type="SAM" id="Phobius"/>
    </source>
</evidence>
<dbReference type="Gene3D" id="3.20.20.80">
    <property type="entry name" value="Glycosidases"/>
    <property type="match status" value="2"/>
</dbReference>
<dbReference type="SMART" id="SM00231">
    <property type="entry name" value="FA58C"/>
    <property type="match status" value="1"/>
</dbReference>
<dbReference type="SUPFAM" id="SSF51445">
    <property type="entry name" value="(Trans)glycosidases"/>
    <property type="match status" value="1"/>
</dbReference>
<dbReference type="Pfam" id="PF00704">
    <property type="entry name" value="Glyco_hydro_18"/>
    <property type="match status" value="1"/>
</dbReference>
<keyword evidence="5 9" id="KW-0378">Hydrolase</keyword>
<protein>
    <recommendedName>
        <fullName evidence="2">chitin synthase</fullName>
        <ecNumber evidence="2">2.4.1.16</ecNumber>
    </recommendedName>
</protein>
<dbReference type="GO" id="GO:0006031">
    <property type="term" value="P:chitin biosynthetic process"/>
    <property type="evidence" value="ECO:0000318"/>
    <property type="project" value="GO_Central"/>
</dbReference>
<reference evidence="16" key="2">
    <citation type="submission" date="2025-08" db="UniProtKB">
        <authorList>
            <consortium name="RefSeq"/>
        </authorList>
    </citation>
    <scope>IDENTIFICATION</scope>
    <source>
        <strain evidence="16">S238N-H82</strain>
        <tissue evidence="16">Testes</tissue>
    </source>
</reference>
<evidence type="ECO:0000256" key="4">
    <source>
        <dbReference type="ARBA" id="ARBA00022692"/>
    </source>
</evidence>
<feature type="domain" description="F5/8 type C" evidence="13">
    <location>
        <begin position="1032"/>
        <end position="1183"/>
    </location>
</feature>
<feature type="region of interest" description="Disordered" evidence="10">
    <location>
        <begin position="1545"/>
        <end position="1607"/>
    </location>
</feature>
<dbReference type="InterPro" id="IPR001223">
    <property type="entry name" value="Glyco_hydro18_cat"/>
</dbReference>
<dbReference type="GO" id="GO:0008061">
    <property type="term" value="F:chitin binding"/>
    <property type="evidence" value="ECO:0007669"/>
    <property type="project" value="InterPro"/>
</dbReference>
<evidence type="ECO:0000313" key="15">
    <source>
        <dbReference type="Proteomes" id="UP000001554"/>
    </source>
</evidence>
<feature type="transmembrane region" description="Helical" evidence="11">
    <location>
        <begin position="1666"/>
        <end position="1688"/>
    </location>
</feature>
<dbReference type="InterPro" id="IPR029044">
    <property type="entry name" value="Nucleotide-diphossugar_trans"/>
</dbReference>
<feature type="transmembrane region" description="Helical" evidence="11">
    <location>
        <begin position="1353"/>
        <end position="1371"/>
    </location>
</feature>
<dbReference type="GO" id="GO:0004100">
    <property type="term" value="F:chitin synthase activity"/>
    <property type="evidence" value="ECO:0000318"/>
    <property type="project" value="GO_Central"/>
</dbReference>
<keyword evidence="4 11" id="KW-0812">Transmembrane</keyword>
<feature type="transmembrane region" description="Helical" evidence="11">
    <location>
        <begin position="515"/>
        <end position="536"/>
    </location>
</feature>
<dbReference type="SMART" id="SM00636">
    <property type="entry name" value="Glyco_18"/>
    <property type="match status" value="1"/>
</dbReference>
<evidence type="ECO:0000256" key="2">
    <source>
        <dbReference type="ARBA" id="ARBA00012543"/>
    </source>
</evidence>
<evidence type="ECO:0000256" key="5">
    <source>
        <dbReference type="ARBA" id="ARBA00022801"/>
    </source>
</evidence>
<gene>
    <name evidence="16" type="primary">LOC118421164</name>
</gene>
<evidence type="ECO:0000256" key="9">
    <source>
        <dbReference type="RuleBase" id="RU000489"/>
    </source>
</evidence>
<proteinExistence type="predicted"/>
<feature type="transmembrane region" description="Helical" evidence="11">
    <location>
        <begin position="548"/>
        <end position="568"/>
    </location>
</feature>
<dbReference type="Proteomes" id="UP000001554">
    <property type="component" value="Chromosome 8"/>
</dbReference>
<dbReference type="GeneID" id="118421164"/>
<feature type="transmembrane region" description="Helical" evidence="11">
    <location>
        <begin position="450"/>
        <end position="470"/>
    </location>
</feature>
<keyword evidence="15" id="KW-1185">Reference proteome</keyword>
<feature type="transmembrane region" description="Helical" evidence="11">
    <location>
        <begin position="1450"/>
        <end position="1469"/>
    </location>
</feature>
<dbReference type="InterPro" id="IPR000421">
    <property type="entry name" value="FA58C"/>
</dbReference>
<keyword evidence="3" id="KW-0808">Transferase</keyword>
<dbReference type="InterPro" id="IPR017853">
    <property type="entry name" value="GH"/>
</dbReference>
<feature type="transmembrane region" description="Helical" evidence="11">
    <location>
        <begin position="1700"/>
        <end position="1720"/>
    </location>
</feature>
<feature type="region of interest" description="Disordered" evidence="10">
    <location>
        <begin position="413"/>
        <end position="440"/>
    </location>
</feature>
<keyword evidence="3" id="KW-0328">Glycosyltransferase</keyword>
<keyword evidence="7 11" id="KW-0472">Membrane</keyword>
<feature type="transmembrane region" description="Helical" evidence="11">
    <location>
        <begin position="378"/>
        <end position="402"/>
    </location>
</feature>
<dbReference type="RefSeq" id="XP_035684218.1">
    <property type="nucleotide sequence ID" value="XM_035828325.1"/>
</dbReference>
<dbReference type="CDD" id="cd00057">
    <property type="entry name" value="FA58C"/>
    <property type="match status" value="1"/>
</dbReference>
<evidence type="ECO:0000256" key="1">
    <source>
        <dbReference type="ARBA" id="ARBA00004141"/>
    </source>
</evidence>
<name>A0A9J7LLV8_BRAFL</name>
<dbReference type="Pfam" id="PF03142">
    <property type="entry name" value="Chitin_synth_2"/>
    <property type="match status" value="1"/>
</dbReference>
<evidence type="ECO:0000256" key="10">
    <source>
        <dbReference type="SAM" id="MobiDB-lite"/>
    </source>
</evidence>
<dbReference type="KEGG" id="bfo:118421164"/>
<dbReference type="PROSITE" id="PS51910">
    <property type="entry name" value="GH18_2"/>
    <property type="match status" value="1"/>
</dbReference>
<feature type="transmembrane region" description="Helical" evidence="11">
    <location>
        <begin position="574"/>
        <end position="596"/>
    </location>
</feature>
<feature type="compositionally biased region" description="Basic and acidic residues" evidence="10">
    <location>
        <begin position="1584"/>
        <end position="1596"/>
    </location>
</feature>
<dbReference type="InterPro" id="IPR008979">
    <property type="entry name" value="Galactose-bd-like_sf"/>
</dbReference>
<feature type="transmembrane region" description="Helical" evidence="11">
    <location>
        <begin position="1481"/>
        <end position="1503"/>
    </location>
</feature>
<evidence type="ECO:0000259" key="14">
    <source>
        <dbReference type="PROSITE" id="PS51910"/>
    </source>
</evidence>
<dbReference type="PANTHER" id="PTHR22914">
    <property type="entry name" value="CHITIN SYNTHASE"/>
    <property type="match status" value="1"/>
</dbReference>
<evidence type="ECO:0000256" key="12">
    <source>
        <dbReference type="SAM" id="SignalP"/>
    </source>
</evidence>
<accession>A0A9J7LLV8</accession>
<feature type="compositionally biased region" description="Polar residues" evidence="10">
    <location>
        <begin position="1554"/>
        <end position="1583"/>
    </location>
</feature>
<feature type="transmembrane region" description="Helical" evidence="11">
    <location>
        <begin position="617"/>
        <end position="637"/>
    </location>
</feature>
<evidence type="ECO:0000256" key="7">
    <source>
        <dbReference type="ARBA" id="ARBA00023136"/>
    </source>
</evidence>
<dbReference type="OrthoDB" id="370884at2759"/>
<dbReference type="GO" id="GO:0004568">
    <property type="term" value="F:chitinase activity"/>
    <property type="evidence" value="ECO:0007669"/>
    <property type="project" value="UniProtKB-ARBA"/>
</dbReference>
<dbReference type="PROSITE" id="PS01095">
    <property type="entry name" value="GH18_1"/>
    <property type="match status" value="1"/>
</dbReference>